<evidence type="ECO:0000313" key="3">
    <source>
        <dbReference type="Proteomes" id="UP000006911"/>
    </source>
</evidence>
<dbReference type="EMBL" id="FN430197">
    <property type="protein sequence ID" value="CAZ83099.1"/>
    <property type="molecule type" value="Genomic_DNA"/>
</dbReference>
<protein>
    <submittedName>
        <fullName evidence="2">(Perigord truffle) hypothetical protein</fullName>
    </submittedName>
</protein>
<dbReference type="InParanoid" id="D5GF06"/>
<dbReference type="HOGENOM" id="CLU_2833019_0_0_1"/>
<gene>
    <name evidence="2" type="ORF">GSTUM_00006684001</name>
</gene>
<dbReference type="KEGG" id="tml:GSTUM_00006684001"/>
<evidence type="ECO:0000256" key="1">
    <source>
        <dbReference type="SAM" id="SignalP"/>
    </source>
</evidence>
<evidence type="ECO:0000313" key="2">
    <source>
        <dbReference type="EMBL" id="CAZ83099.1"/>
    </source>
</evidence>
<keyword evidence="1" id="KW-0732">Signal</keyword>
<dbReference type="GeneID" id="9188637"/>
<keyword evidence="3" id="KW-1185">Reference proteome</keyword>
<dbReference type="AlphaFoldDB" id="D5GF06"/>
<accession>D5GF06</accession>
<organism evidence="2 3">
    <name type="scientific">Tuber melanosporum (strain Mel28)</name>
    <name type="common">Perigord black truffle</name>
    <dbReference type="NCBI Taxonomy" id="656061"/>
    <lineage>
        <taxon>Eukaryota</taxon>
        <taxon>Fungi</taxon>
        <taxon>Dikarya</taxon>
        <taxon>Ascomycota</taxon>
        <taxon>Pezizomycotina</taxon>
        <taxon>Pezizomycetes</taxon>
        <taxon>Pezizales</taxon>
        <taxon>Tuberaceae</taxon>
        <taxon>Tuber</taxon>
    </lineage>
</organism>
<dbReference type="RefSeq" id="XP_002838908.1">
    <property type="nucleotide sequence ID" value="XM_002838862.1"/>
</dbReference>
<name>D5GF06_TUBMM</name>
<dbReference type="Proteomes" id="UP000006911">
    <property type="component" value="Unassembled WGS sequence"/>
</dbReference>
<proteinExistence type="predicted"/>
<sequence length="66" mass="7320">MGSGFFFFLSLSTLRWSCNIVISAFSRHPIGGFCLFSSFSVMTDDYCFVPSVIGFLKSLMENKGTS</sequence>
<reference evidence="2 3" key="1">
    <citation type="journal article" date="2010" name="Nature">
        <title>Perigord black truffle genome uncovers evolutionary origins and mechanisms of symbiosis.</title>
        <authorList>
            <person name="Martin F."/>
            <person name="Kohler A."/>
            <person name="Murat C."/>
            <person name="Balestrini R."/>
            <person name="Coutinho P.M."/>
            <person name="Jaillon O."/>
            <person name="Montanini B."/>
            <person name="Morin E."/>
            <person name="Noel B."/>
            <person name="Percudani R."/>
            <person name="Porcel B."/>
            <person name="Rubini A."/>
            <person name="Amicucci A."/>
            <person name="Amselem J."/>
            <person name="Anthouard V."/>
            <person name="Arcioni S."/>
            <person name="Artiguenave F."/>
            <person name="Aury J.M."/>
            <person name="Ballario P."/>
            <person name="Bolchi A."/>
            <person name="Brenna A."/>
            <person name="Brun A."/>
            <person name="Buee M."/>
            <person name="Cantarel B."/>
            <person name="Chevalier G."/>
            <person name="Couloux A."/>
            <person name="Da Silva C."/>
            <person name="Denoeud F."/>
            <person name="Duplessis S."/>
            <person name="Ghignone S."/>
            <person name="Hilselberger B."/>
            <person name="Iotti M."/>
            <person name="Marcais B."/>
            <person name="Mello A."/>
            <person name="Miranda M."/>
            <person name="Pacioni G."/>
            <person name="Quesneville H."/>
            <person name="Riccioni C."/>
            <person name="Ruotolo R."/>
            <person name="Splivallo R."/>
            <person name="Stocchi V."/>
            <person name="Tisserant E."/>
            <person name="Viscomi A.R."/>
            <person name="Zambonelli A."/>
            <person name="Zampieri E."/>
            <person name="Henrissat B."/>
            <person name="Lebrun M.H."/>
            <person name="Paolocci F."/>
            <person name="Bonfante P."/>
            <person name="Ottonello S."/>
            <person name="Wincker P."/>
        </authorList>
    </citation>
    <scope>NUCLEOTIDE SEQUENCE [LARGE SCALE GENOMIC DNA]</scope>
    <source>
        <strain evidence="2 3">Mel28</strain>
    </source>
</reference>
<feature type="signal peptide" evidence="1">
    <location>
        <begin position="1"/>
        <end position="17"/>
    </location>
</feature>
<feature type="chain" id="PRO_5003072096" evidence="1">
    <location>
        <begin position="18"/>
        <end position="66"/>
    </location>
</feature>